<accession>A0A6S6VKJ4</accession>
<protein>
    <submittedName>
        <fullName evidence="1">Uncharacterized protein</fullName>
    </submittedName>
</protein>
<evidence type="ECO:0000313" key="2">
    <source>
        <dbReference type="Proteomes" id="UP000472372"/>
    </source>
</evidence>
<sequence>MDLYTSNDHPSGSREAKVALAALAHDLDINHTALKTVLEGALDILPSANHNSFLAFQWSFERLGYHIEVTKLFAIVIAFRQNFGIMLGGRLGVGKYVRKKNKA</sequence>
<reference evidence="1" key="1">
    <citation type="submission" date="2021-02" db="EMBL/GenBank/DDBJ databases">
        <authorList>
            <person name="Syme A R."/>
            <person name="Syme A R."/>
            <person name="Moolhuijzen P."/>
        </authorList>
    </citation>
    <scope>NUCLEOTIDE SEQUENCE</scope>
    <source>
        <strain evidence="1">W1-1</strain>
    </source>
</reference>
<dbReference type="AlphaFoldDB" id="A0A6S6VKJ4"/>
<proteinExistence type="predicted"/>
<organism evidence="1 2">
    <name type="scientific">Pyrenophora teres f. teres</name>
    <dbReference type="NCBI Taxonomy" id="97479"/>
    <lineage>
        <taxon>Eukaryota</taxon>
        <taxon>Fungi</taxon>
        <taxon>Dikarya</taxon>
        <taxon>Ascomycota</taxon>
        <taxon>Pezizomycotina</taxon>
        <taxon>Dothideomycetes</taxon>
        <taxon>Pleosporomycetidae</taxon>
        <taxon>Pleosporales</taxon>
        <taxon>Pleosporineae</taxon>
        <taxon>Pleosporaceae</taxon>
        <taxon>Pyrenophora</taxon>
    </lineage>
</organism>
<gene>
    <name evidence="1" type="ORF">PTTW11_02671</name>
</gene>
<dbReference type="EMBL" id="HG992978">
    <property type="protein sequence ID" value="CAE7014598.1"/>
    <property type="molecule type" value="Genomic_DNA"/>
</dbReference>
<dbReference type="Proteomes" id="UP000472372">
    <property type="component" value="Chromosome 2"/>
</dbReference>
<name>A0A6S6VKJ4_9PLEO</name>
<evidence type="ECO:0000313" key="1">
    <source>
        <dbReference type="EMBL" id="CAE7014598.1"/>
    </source>
</evidence>